<accession>A0A0B7B9F0</accession>
<dbReference type="PANTHER" id="PTHR22834:SF20">
    <property type="entry name" value="SH3 DOMAIN-CONTAINING PROTEIN"/>
    <property type="match status" value="1"/>
</dbReference>
<dbReference type="Gene3D" id="2.30.30.40">
    <property type="entry name" value="SH3 Domains"/>
    <property type="match status" value="2"/>
</dbReference>
<evidence type="ECO:0000256" key="1">
    <source>
        <dbReference type="ARBA" id="ARBA00022443"/>
    </source>
</evidence>
<dbReference type="GO" id="GO:0005085">
    <property type="term" value="F:guanyl-nucleotide exchange factor activity"/>
    <property type="evidence" value="ECO:0007669"/>
    <property type="project" value="TreeGrafter"/>
</dbReference>
<name>A0A0B7B9F0_9EUPU</name>
<organism evidence="4">
    <name type="scientific">Arion vulgaris</name>
    <dbReference type="NCBI Taxonomy" id="1028688"/>
    <lineage>
        <taxon>Eukaryota</taxon>
        <taxon>Metazoa</taxon>
        <taxon>Spiralia</taxon>
        <taxon>Lophotrochozoa</taxon>
        <taxon>Mollusca</taxon>
        <taxon>Gastropoda</taxon>
        <taxon>Heterobranchia</taxon>
        <taxon>Euthyneura</taxon>
        <taxon>Panpulmonata</taxon>
        <taxon>Eupulmonata</taxon>
        <taxon>Stylommatophora</taxon>
        <taxon>Helicina</taxon>
        <taxon>Arionoidea</taxon>
        <taxon>Arionidae</taxon>
        <taxon>Arion</taxon>
    </lineage>
</organism>
<dbReference type="PROSITE" id="PS50002">
    <property type="entry name" value="SH3"/>
    <property type="match status" value="1"/>
</dbReference>
<keyword evidence="1 2" id="KW-0728">SH3 domain</keyword>
<dbReference type="SUPFAM" id="SSF50044">
    <property type="entry name" value="SH3-domain"/>
    <property type="match status" value="2"/>
</dbReference>
<evidence type="ECO:0000256" key="2">
    <source>
        <dbReference type="PROSITE-ProRule" id="PRU00192"/>
    </source>
</evidence>
<feature type="domain" description="SH3" evidence="3">
    <location>
        <begin position="102"/>
        <end position="165"/>
    </location>
</feature>
<evidence type="ECO:0000259" key="3">
    <source>
        <dbReference type="PROSITE" id="PS50002"/>
    </source>
</evidence>
<dbReference type="PANTHER" id="PTHR22834">
    <property type="entry name" value="NUCLEAR FUSION PROTEIN FUS2"/>
    <property type="match status" value="1"/>
</dbReference>
<dbReference type="InterPro" id="IPR001452">
    <property type="entry name" value="SH3_domain"/>
</dbReference>
<evidence type="ECO:0000313" key="4">
    <source>
        <dbReference type="EMBL" id="CEK89673.1"/>
    </source>
</evidence>
<dbReference type="InterPro" id="IPR036028">
    <property type="entry name" value="SH3-like_dom_sf"/>
</dbReference>
<protein>
    <recommendedName>
        <fullName evidence="3">SH3 domain-containing protein</fullName>
    </recommendedName>
</protein>
<dbReference type="InterPro" id="IPR051492">
    <property type="entry name" value="Dynamin-Rho_GEF"/>
</dbReference>
<dbReference type="Pfam" id="PF00018">
    <property type="entry name" value="SH3_1"/>
    <property type="match status" value="1"/>
</dbReference>
<proteinExistence type="predicted"/>
<dbReference type="EMBL" id="HACG01042808">
    <property type="protein sequence ID" value="CEK89673.1"/>
    <property type="molecule type" value="Transcribed_RNA"/>
</dbReference>
<sequence>MDISVTEGCLIGVVKEHDPMDNKEKWFVDDGGSKGFIPHNILTPLNNSPWGTIGNEDEEDDIISILSGDSGDSIVLTGNDNRVESHSSNSFTDSSYQQTHQPQYQYYYALYDFQSRHSNEASLTAGHPVAVLKFHDADGRTEWWLVDSEGKRGYAPANYMAPYEAPSNNS</sequence>
<reference evidence="4" key="1">
    <citation type="submission" date="2014-12" db="EMBL/GenBank/DDBJ databases">
        <title>Insight into the proteome of Arion vulgaris.</title>
        <authorList>
            <person name="Aradska J."/>
            <person name="Bulat T."/>
            <person name="Smidak R."/>
            <person name="Sarate P."/>
            <person name="Gangsoo J."/>
            <person name="Sialana F."/>
            <person name="Bilban M."/>
            <person name="Lubec G."/>
        </authorList>
    </citation>
    <scope>NUCLEOTIDE SEQUENCE</scope>
    <source>
        <tissue evidence="4">Skin</tissue>
    </source>
</reference>
<dbReference type="AlphaFoldDB" id="A0A0B7B9F0"/>
<dbReference type="GO" id="GO:0005737">
    <property type="term" value="C:cytoplasm"/>
    <property type="evidence" value="ECO:0007669"/>
    <property type="project" value="TreeGrafter"/>
</dbReference>
<gene>
    <name evidence="4" type="primary">ORF172338</name>
</gene>
<dbReference type="SMART" id="SM00326">
    <property type="entry name" value="SH3"/>
    <property type="match status" value="1"/>
</dbReference>